<protein>
    <submittedName>
        <fullName evidence="2">Uncharacterized protein</fullName>
    </submittedName>
</protein>
<dbReference type="AlphaFoldDB" id="A0A151IGT9"/>
<keyword evidence="4" id="KW-1185">Reference proteome</keyword>
<feature type="region of interest" description="Disordered" evidence="1">
    <location>
        <begin position="1"/>
        <end position="49"/>
    </location>
</feature>
<dbReference type="Proteomes" id="UP000078542">
    <property type="component" value="Unassembled WGS sequence"/>
</dbReference>
<feature type="non-terminal residue" evidence="2">
    <location>
        <position position="1"/>
    </location>
</feature>
<reference evidence="2 4" key="1">
    <citation type="submission" date="2016-03" db="EMBL/GenBank/DDBJ databases">
        <title>Cyphomyrmex costatus WGS genome.</title>
        <authorList>
            <person name="Nygaard S."/>
            <person name="Hu H."/>
            <person name="Boomsma J."/>
            <person name="Zhang G."/>
        </authorList>
    </citation>
    <scope>NUCLEOTIDE SEQUENCE [LARGE SCALE GENOMIC DNA]</scope>
    <source>
        <strain evidence="2">MS0001</strain>
        <tissue evidence="2">Whole body</tissue>
    </source>
</reference>
<dbReference type="EMBL" id="KQ977419">
    <property type="protein sequence ID" value="KYN02846.1"/>
    <property type="molecule type" value="Genomic_DNA"/>
</dbReference>
<evidence type="ECO:0000313" key="2">
    <source>
        <dbReference type="EMBL" id="KYN00654.1"/>
    </source>
</evidence>
<evidence type="ECO:0000256" key="1">
    <source>
        <dbReference type="SAM" id="MobiDB-lite"/>
    </source>
</evidence>
<gene>
    <name evidence="3" type="ORF">ALC62_06326</name>
    <name evidence="2" type="ORF">ALC62_08569</name>
</gene>
<organism evidence="2 4">
    <name type="scientific">Cyphomyrmex costatus</name>
    <dbReference type="NCBI Taxonomy" id="456900"/>
    <lineage>
        <taxon>Eukaryota</taxon>
        <taxon>Metazoa</taxon>
        <taxon>Ecdysozoa</taxon>
        <taxon>Arthropoda</taxon>
        <taxon>Hexapoda</taxon>
        <taxon>Insecta</taxon>
        <taxon>Pterygota</taxon>
        <taxon>Neoptera</taxon>
        <taxon>Endopterygota</taxon>
        <taxon>Hymenoptera</taxon>
        <taxon>Apocrita</taxon>
        <taxon>Aculeata</taxon>
        <taxon>Formicoidea</taxon>
        <taxon>Formicidae</taxon>
        <taxon>Myrmicinae</taxon>
        <taxon>Cyphomyrmex</taxon>
    </lineage>
</organism>
<name>A0A151IGT9_9HYME</name>
<dbReference type="EMBL" id="KQ977666">
    <property type="protein sequence ID" value="KYN00654.1"/>
    <property type="molecule type" value="Genomic_DNA"/>
</dbReference>
<evidence type="ECO:0000313" key="3">
    <source>
        <dbReference type="EMBL" id="KYN02846.1"/>
    </source>
</evidence>
<proteinExistence type="predicted"/>
<sequence>FTALATPAAPPTNDPRTPSSGRTGRIPPRFALSPLANRFSKRVPGPQNW</sequence>
<evidence type="ECO:0000313" key="4">
    <source>
        <dbReference type="Proteomes" id="UP000078542"/>
    </source>
</evidence>
<accession>A0A151IGT9</accession>